<evidence type="ECO:0000256" key="4">
    <source>
        <dbReference type="ARBA" id="ARBA00023242"/>
    </source>
</evidence>
<dbReference type="InterPro" id="IPR021661">
    <property type="entry name" value="Rap1_C"/>
</dbReference>
<evidence type="ECO:0000313" key="8">
    <source>
        <dbReference type="EMBL" id="KAH6610620.1"/>
    </source>
</evidence>
<dbReference type="Pfam" id="PF11626">
    <property type="entry name" value="Rap1_C"/>
    <property type="match status" value="1"/>
</dbReference>
<protein>
    <recommendedName>
        <fullName evidence="5">DNA-binding protein RAP1</fullName>
    </recommendedName>
</protein>
<dbReference type="Proteomes" id="UP000827724">
    <property type="component" value="Unassembled WGS sequence"/>
</dbReference>
<feature type="region of interest" description="Disordered" evidence="6">
    <location>
        <begin position="533"/>
        <end position="584"/>
    </location>
</feature>
<evidence type="ECO:0000256" key="2">
    <source>
        <dbReference type="ARBA" id="ARBA00023159"/>
    </source>
</evidence>
<dbReference type="InterPro" id="IPR001606">
    <property type="entry name" value="ARID_dom"/>
</dbReference>
<feature type="compositionally biased region" description="Basic and acidic residues" evidence="6">
    <location>
        <begin position="603"/>
        <end position="634"/>
    </location>
</feature>
<feature type="compositionally biased region" description="Basic and acidic residues" evidence="6">
    <location>
        <begin position="227"/>
        <end position="255"/>
    </location>
</feature>
<feature type="region of interest" description="Disordered" evidence="6">
    <location>
        <begin position="475"/>
        <end position="494"/>
    </location>
</feature>
<keyword evidence="9" id="KW-1185">Reference proteome</keyword>
<keyword evidence="4 5" id="KW-0539">Nucleus</keyword>
<comment type="similarity">
    <text evidence="5">Belongs to the RAP1 family.</text>
</comment>
<feature type="compositionally biased region" description="Acidic residues" evidence="6">
    <location>
        <begin position="373"/>
        <end position="396"/>
    </location>
</feature>
<keyword evidence="5" id="KW-0779">Telomere</keyword>
<keyword evidence="1" id="KW-0805">Transcription regulation</keyword>
<keyword evidence="5" id="KW-0158">Chromosome</keyword>
<feature type="region of interest" description="Disordered" evidence="6">
    <location>
        <begin position="373"/>
        <end position="461"/>
    </location>
</feature>
<gene>
    <name evidence="8" type="ORF">Trco_000640</name>
</gene>
<name>A0A9P8QVR8_9HYPO</name>
<feature type="region of interest" description="Disordered" evidence="6">
    <location>
        <begin position="603"/>
        <end position="650"/>
    </location>
</feature>
<feature type="compositionally biased region" description="Polar residues" evidence="6">
    <location>
        <begin position="171"/>
        <end position="181"/>
    </location>
</feature>
<feature type="compositionally biased region" description="Basic and acidic residues" evidence="6">
    <location>
        <begin position="564"/>
        <end position="581"/>
    </location>
</feature>
<comment type="subunit">
    <text evidence="5">Homodimer.</text>
</comment>
<dbReference type="InterPro" id="IPR039595">
    <property type="entry name" value="TE2IP/Rap1"/>
</dbReference>
<dbReference type="GO" id="GO:0010833">
    <property type="term" value="P:telomere maintenance via telomere lengthening"/>
    <property type="evidence" value="ECO:0007669"/>
    <property type="project" value="UniProtKB-UniRule"/>
</dbReference>
<comment type="subcellular location">
    <subcellularLocation>
        <location evidence="5">Nucleus</location>
    </subcellularLocation>
    <subcellularLocation>
        <location evidence="5">Chromosome</location>
        <location evidence="5">Telomere</location>
    </subcellularLocation>
</comment>
<dbReference type="PANTHER" id="PTHR16466:SF6">
    <property type="entry name" value="TELOMERIC REPEAT-BINDING FACTOR 2-INTERACTING PROTEIN 1"/>
    <property type="match status" value="1"/>
</dbReference>
<feature type="domain" description="ARID" evidence="7">
    <location>
        <begin position="279"/>
        <end position="370"/>
    </location>
</feature>
<proteinExistence type="inferred from homology"/>
<comment type="caution">
    <text evidence="8">The sequence shown here is derived from an EMBL/GenBank/DDBJ whole genome shotgun (WGS) entry which is preliminary data.</text>
</comment>
<dbReference type="AlphaFoldDB" id="A0A9P8QVR8"/>
<dbReference type="InterPro" id="IPR036431">
    <property type="entry name" value="ARID_dom_sf"/>
</dbReference>
<feature type="region of interest" description="Disordered" evidence="6">
    <location>
        <begin position="152"/>
        <end position="276"/>
    </location>
</feature>
<evidence type="ECO:0000313" key="9">
    <source>
        <dbReference type="Proteomes" id="UP000827724"/>
    </source>
</evidence>
<evidence type="ECO:0000256" key="5">
    <source>
        <dbReference type="RuleBase" id="RU367107"/>
    </source>
</evidence>
<evidence type="ECO:0000256" key="6">
    <source>
        <dbReference type="SAM" id="MobiDB-lite"/>
    </source>
</evidence>
<dbReference type="Gene3D" id="1.10.10.2170">
    <property type="match status" value="1"/>
</dbReference>
<reference evidence="8" key="1">
    <citation type="submission" date="2021-08" db="EMBL/GenBank/DDBJ databases">
        <title>Chromosome-Level Trichoderma cornu-damae using Hi-C Data.</title>
        <authorList>
            <person name="Kim C.S."/>
        </authorList>
    </citation>
    <scope>NUCLEOTIDE SEQUENCE</scope>
    <source>
        <strain evidence="8">KA19-0412C</strain>
    </source>
</reference>
<comment type="function">
    <text evidence="5">Involved in the regulation of telomere length, clustering and has a specific role in telomere position effect (TPE).</text>
</comment>
<dbReference type="PROSITE" id="PS51011">
    <property type="entry name" value="ARID"/>
    <property type="match status" value="1"/>
</dbReference>
<dbReference type="SUPFAM" id="SSF46774">
    <property type="entry name" value="ARID-like"/>
    <property type="match status" value="1"/>
</dbReference>
<keyword evidence="2" id="KW-0010">Activator</keyword>
<dbReference type="GO" id="GO:0070187">
    <property type="term" value="C:shelterin complex"/>
    <property type="evidence" value="ECO:0007669"/>
    <property type="project" value="TreeGrafter"/>
</dbReference>
<feature type="compositionally biased region" description="Basic and acidic residues" evidence="6">
    <location>
        <begin position="187"/>
        <end position="198"/>
    </location>
</feature>
<dbReference type="InterPro" id="IPR038104">
    <property type="entry name" value="Rap1_C_sf"/>
</dbReference>
<dbReference type="Pfam" id="PF01388">
    <property type="entry name" value="ARID"/>
    <property type="match status" value="1"/>
</dbReference>
<dbReference type="PANTHER" id="PTHR16466">
    <property type="entry name" value="TELOMERE REPEAT-BINDING FACTOR 2-INTERACTING PROTEIN 1"/>
    <property type="match status" value="1"/>
</dbReference>
<sequence length="792" mass="89950">MASHITYNGVLGAEGGGDIFKDMKFWVSRMVPQRDDIVAKIQNNSGAVVILEKDADMLIADHARKDAPLGSHSWKFITESVNAGIAQVEDRYLIGPSPSQARRPVVAGPRAKKARTPFTEQDDAIIAKRILERGINTAGNKMYMELEKEADAVAGTSEGNSERPDELPPRASTSGETQCQEVTPLENIDRRGVTDKATSEPSGDATAEQDTTIHRDVGTGEVETEEGERREVQEERQISDAEAEQRGERGEEMRGSAEGGAEEEDVEDDASVDGGQSSFAERDQFFSDLQDYCDANGKGLDMRCIIGDNEVDLWMLFQAASAQSLPPDELDWKRVAEDVGLGWVQNKEVIAALLKSSYDRHLADFVDAMMSFEEDEEGPDEDVAGGDETVVEDGETTADPTTPRASQRIGVASSALNEGGKARWEKSLPGGQPLAPSNLSKRRRTMDTEIPATPENMGGVTRRLSAPGILQNVADQEQTEADEPADMSPSQQLRSETDYIMSPEPIQLGTPTLYYTPTAASHFHWNERHLETIQEEDSSASTPTRPRSKKRTLPESFQRSRPMQLEERRERRRLQEQERRQLQQQQQQERQQKWLEEQRQEELRQEEKRREEQRQEDRRERQQELEKEDNDQQRPRPRPRPQGDASDLSETNQELIEKNQQRFQEWKQHYLEQDYSEEMIIEAMRRTTMTPGILMEAVLQSLRKGEGIPALDQGIWTDHDDAQLRYVDRIGNLELMLEDTGDTRRRKKKAQNMLDKLLYKHTEPRVELRKKFLRELAKTERGRGREQAEKGR</sequence>
<evidence type="ECO:0000259" key="7">
    <source>
        <dbReference type="PROSITE" id="PS51011"/>
    </source>
</evidence>
<feature type="compositionally biased region" description="Acidic residues" evidence="6">
    <location>
        <begin position="260"/>
        <end position="271"/>
    </location>
</feature>
<accession>A0A9P8QVR8</accession>
<evidence type="ECO:0000256" key="3">
    <source>
        <dbReference type="ARBA" id="ARBA00023163"/>
    </source>
</evidence>
<dbReference type="OrthoDB" id="435460at2759"/>
<dbReference type="GO" id="GO:0042162">
    <property type="term" value="F:telomeric DNA binding"/>
    <property type="evidence" value="ECO:0007669"/>
    <property type="project" value="TreeGrafter"/>
</dbReference>
<dbReference type="SMART" id="SM01014">
    <property type="entry name" value="ARID"/>
    <property type="match status" value="1"/>
</dbReference>
<dbReference type="Gene3D" id="1.10.150.60">
    <property type="entry name" value="ARID DNA-binding domain"/>
    <property type="match status" value="1"/>
</dbReference>
<dbReference type="EMBL" id="JAIWOZ010000001">
    <property type="protein sequence ID" value="KAH6610620.1"/>
    <property type="molecule type" value="Genomic_DNA"/>
</dbReference>
<evidence type="ECO:0000256" key="1">
    <source>
        <dbReference type="ARBA" id="ARBA00023015"/>
    </source>
</evidence>
<dbReference type="GO" id="GO:0031848">
    <property type="term" value="P:protection from non-homologous end joining at telomere"/>
    <property type="evidence" value="ECO:0007669"/>
    <property type="project" value="TreeGrafter"/>
</dbReference>
<keyword evidence="3" id="KW-0804">Transcription</keyword>
<organism evidence="8 9">
    <name type="scientific">Trichoderma cornu-damae</name>
    <dbReference type="NCBI Taxonomy" id="654480"/>
    <lineage>
        <taxon>Eukaryota</taxon>
        <taxon>Fungi</taxon>
        <taxon>Dikarya</taxon>
        <taxon>Ascomycota</taxon>
        <taxon>Pezizomycotina</taxon>
        <taxon>Sordariomycetes</taxon>
        <taxon>Hypocreomycetidae</taxon>
        <taxon>Hypocreales</taxon>
        <taxon>Hypocreaceae</taxon>
        <taxon>Trichoderma</taxon>
    </lineage>
</organism>